<name>A0ABN0NMA8_9GAMM</name>
<proteinExistence type="predicted"/>
<reference evidence="2" key="2">
    <citation type="submission" date="2013-04" db="EMBL/GenBank/DDBJ databases">
        <title>Genome sequence of Pseudoalteromonas undina.</title>
        <authorList>
            <person name="Xie B.-B."/>
            <person name="Rong J.-C."/>
            <person name="Qin Q.-L."/>
            <person name="Shu Y.-L."/>
            <person name="Zhang Y.-Z."/>
        </authorList>
    </citation>
    <scope>NUCLEOTIDE SEQUENCE</scope>
    <source>
        <strain evidence="2">NCIMB 2128</strain>
    </source>
</reference>
<dbReference type="InterPro" id="IPR006160">
    <property type="entry name" value="SCFA_transpt_AtoE"/>
</dbReference>
<accession>A0ABN0NMA8</accession>
<feature type="transmembrane region" description="Helical" evidence="1">
    <location>
        <begin position="265"/>
        <end position="282"/>
    </location>
</feature>
<keyword evidence="1" id="KW-0812">Transmembrane</keyword>
<gene>
    <name evidence="2" type="ORF">PUND_02115</name>
</gene>
<evidence type="ECO:0000313" key="3">
    <source>
        <dbReference type="Proteomes" id="UP000016534"/>
    </source>
</evidence>
<feature type="transmembrane region" description="Helical" evidence="1">
    <location>
        <begin position="140"/>
        <end position="161"/>
    </location>
</feature>
<dbReference type="EMBL" id="AHCF02000005">
    <property type="protein sequence ID" value="ERG62437.1"/>
    <property type="molecule type" value="Genomic_DNA"/>
</dbReference>
<comment type="caution">
    <text evidence="2">The sequence shown here is derived from an EMBL/GenBank/DDBJ whole genome shotgun (WGS) entry which is preliminary data.</text>
</comment>
<feature type="transmembrane region" description="Helical" evidence="1">
    <location>
        <begin position="21"/>
        <end position="41"/>
    </location>
</feature>
<feature type="transmembrane region" description="Helical" evidence="1">
    <location>
        <begin position="181"/>
        <end position="200"/>
    </location>
</feature>
<dbReference type="PANTHER" id="PTHR41983:SF2">
    <property type="entry name" value="SHORT-CHAIN FATTY ACID TRANSPORTER-RELATED"/>
    <property type="match status" value="1"/>
</dbReference>
<reference evidence="2" key="1">
    <citation type="journal article" date="2012" name="J. Bacteriol.">
        <title>Genome sequences of type strains of seven species of the marine bacterium Pseudoalteromonas.</title>
        <authorList>
            <person name="Xie B.B."/>
            <person name="Shu Y.L."/>
            <person name="Qin Q.L."/>
            <person name="Rong J.C."/>
            <person name="Zhang X.Y."/>
            <person name="Chen X.L."/>
            <person name="Shi M."/>
            <person name="He H.L."/>
            <person name="Zhou B.C."/>
            <person name="Zhang Y.Z."/>
        </authorList>
    </citation>
    <scope>NUCLEOTIDE SEQUENCE [LARGE SCALE GENOMIC DNA]</scope>
    <source>
        <strain evidence="2">NCIMB 2128</strain>
    </source>
</reference>
<feature type="transmembrane region" description="Helical" evidence="1">
    <location>
        <begin position="53"/>
        <end position="75"/>
    </location>
</feature>
<evidence type="ECO:0000313" key="2">
    <source>
        <dbReference type="EMBL" id="ERG62437.1"/>
    </source>
</evidence>
<sequence>MLNKVASPFTKLVERYLPDPFIFVIMLTIITLGIANLATPATTLEVITSWGSGFWNLLSFAMQMLLVLVTGYMLASTSLISKLLTKLATLANTAPKAIILVTFISLLASWLNWGFGLVIGALFAKAIAKQTRVDYRLLVASAYSGFVVWHGGLAGSVPLTIASEGHFSQATMGIIGTEQTLFAGFNIAILIGLFIIMPLVNRYMLPSEKDSVYIDPSLLKNTLADKVTITRPAQHLEQSKLLGMGIGLLGLAYLGYYFFIAGGGLNLNSVIALFLFLAITLHQTPHNLLNSLQQAIPSGAGIVIQFPFYAGIMAVMVDTGLAQQISQGFIAIADADSLPFYSFISAGLVNMFVPSGGGQWAVQAPIVIPAAQELGADMARVAMAVAWGDAWTNLIQPFWALPVLAIAGLKAKDIMGFCVVQLIITGVFISLVLSFYP</sequence>
<feature type="transmembrane region" description="Helical" evidence="1">
    <location>
        <begin position="414"/>
        <end position="436"/>
    </location>
</feature>
<evidence type="ECO:0000256" key="1">
    <source>
        <dbReference type="SAM" id="Phobius"/>
    </source>
</evidence>
<dbReference type="PANTHER" id="PTHR41983">
    <property type="entry name" value="SHORT-CHAIN FATTY ACID TRANSPORTER-RELATED"/>
    <property type="match status" value="1"/>
</dbReference>
<keyword evidence="3" id="KW-1185">Reference proteome</keyword>
<protein>
    <submittedName>
        <fullName evidence="2">Short-chain fatty acid transport protein</fullName>
    </submittedName>
</protein>
<feature type="transmembrane region" description="Helical" evidence="1">
    <location>
        <begin position="110"/>
        <end position="128"/>
    </location>
</feature>
<keyword evidence="1" id="KW-1133">Transmembrane helix</keyword>
<feature type="transmembrane region" description="Helical" evidence="1">
    <location>
        <begin position="241"/>
        <end position="259"/>
    </location>
</feature>
<dbReference type="Pfam" id="PF02667">
    <property type="entry name" value="SCFA_trans"/>
    <property type="match status" value="1"/>
</dbReference>
<dbReference type="Proteomes" id="UP000016534">
    <property type="component" value="Unassembled WGS sequence"/>
</dbReference>
<organism evidence="2 3">
    <name type="scientific">Pseudoalteromonas undina</name>
    <dbReference type="NCBI Taxonomy" id="43660"/>
    <lineage>
        <taxon>Bacteria</taxon>
        <taxon>Pseudomonadati</taxon>
        <taxon>Pseudomonadota</taxon>
        <taxon>Gammaproteobacteria</taxon>
        <taxon>Alteromonadales</taxon>
        <taxon>Pseudoalteromonadaceae</taxon>
        <taxon>Pseudoalteromonas</taxon>
    </lineage>
</organism>
<keyword evidence="1" id="KW-0472">Membrane</keyword>